<feature type="domain" description="Disease resistance protein At4g27190-like leucine-rich repeats" evidence="3">
    <location>
        <begin position="401"/>
        <end position="488"/>
    </location>
</feature>
<dbReference type="PANTHER" id="PTHR33463:SF96">
    <property type="entry name" value="LEUCINE-RICH REPEAT DOMAIN, L DOMAIN-LIKE PROTEIN-RELATED"/>
    <property type="match status" value="1"/>
</dbReference>
<dbReference type="EMBL" id="JAMZMK010010939">
    <property type="protein sequence ID" value="KAI7729686.1"/>
    <property type="molecule type" value="Genomic_DNA"/>
</dbReference>
<dbReference type="PANTHER" id="PTHR33463">
    <property type="entry name" value="NB-ARC DOMAIN-CONTAINING PROTEIN-RELATED"/>
    <property type="match status" value="1"/>
</dbReference>
<dbReference type="Gene3D" id="3.80.10.10">
    <property type="entry name" value="Ribonuclease Inhibitor"/>
    <property type="match status" value="2"/>
</dbReference>
<dbReference type="InterPro" id="IPR057135">
    <property type="entry name" value="At4g27190-like_LRR"/>
</dbReference>
<reference evidence="4" key="1">
    <citation type="submission" date="2022-06" db="EMBL/GenBank/DDBJ databases">
        <title>Uncovering the hologenomic basis of an extraordinary plant invasion.</title>
        <authorList>
            <person name="Bieker V.C."/>
            <person name="Martin M.D."/>
            <person name="Gilbert T."/>
            <person name="Hodgins K."/>
            <person name="Battlay P."/>
            <person name="Petersen B."/>
            <person name="Wilson J."/>
        </authorList>
    </citation>
    <scope>NUCLEOTIDE SEQUENCE</scope>
    <source>
        <strain evidence="4">AA19_3_7</strain>
        <tissue evidence="4">Leaf</tissue>
    </source>
</reference>
<dbReference type="Proteomes" id="UP001206925">
    <property type="component" value="Unassembled WGS sequence"/>
</dbReference>
<dbReference type="AlphaFoldDB" id="A0AAD5G6V5"/>
<feature type="domain" description="Disease resistance protein At4g27190-like leucine-rich repeats" evidence="3">
    <location>
        <begin position="158"/>
        <end position="259"/>
    </location>
</feature>
<keyword evidence="5" id="KW-1185">Reference proteome</keyword>
<evidence type="ECO:0000313" key="5">
    <source>
        <dbReference type="Proteomes" id="UP001206925"/>
    </source>
</evidence>
<feature type="compositionally biased region" description="Acidic residues" evidence="2">
    <location>
        <begin position="538"/>
        <end position="557"/>
    </location>
</feature>
<organism evidence="4 5">
    <name type="scientific">Ambrosia artemisiifolia</name>
    <name type="common">Common ragweed</name>
    <dbReference type="NCBI Taxonomy" id="4212"/>
    <lineage>
        <taxon>Eukaryota</taxon>
        <taxon>Viridiplantae</taxon>
        <taxon>Streptophyta</taxon>
        <taxon>Embryophyta</taxon>
        <taxon>Tracheophyta</taxon>
        <taxon>Spermatophyta</taxon>
        <taxon>Magnoliopsida</taxon>
        <taxon>eudicotyledons</taxon>
        <taxon>Gunneridae</taxon>
        <taxon>Pentapetalae</taxon>
        <taxon>asterids</taxon>
        <taxon>campanulids</taxon>
        <taxon>Asterales</taxon>
        <taxon>Asteraceae</taxon>
        <taxon>Asteroideae</taxon>
        <taxon>Heliantheae alliance</taxon>
        <taxon>Heliantheae</taxon>
        <taxon>Ambrosia</taxon>
    </lineage>
</organism>
<dbReference type="InterPro" id="IPR032675">
    <property type="entry name" value="LRR_dom_sf"/>
</dbReference>
<name>A0AAD5G6V5_AMBAR</name>
<feature type="non-terminal residue" evidence="4">
    <location>
        <position position="568"/>
    </location>
</feature>
<keyword evidence="1" id="KW-0611">Plant defense</keyword>
<gene>
    <name evidence="4" type="ORF">M8C21_000974</name>
</gene>
<evidence type="ECO:0000256" key="2">
    <source>
        <dbReference type="SAM" id="MobiDB-lite"/>
    </source>
</evidence>
<feature type="domain" description="Disease resistance protein At4g27190-like leucine-rich repeats" evidence="3">
    <location>
        <begin position="4"/>
        <end position="89"/>
    </location>
</feature>
<dbReference type="SUPFAM" id="SSF52047">
    <property type="entry name" value="RNI-like"/>
    <property type="match status" value="1"/>
</dbReference>
<sequence length="568" mass="65266">KQHTQSSFQSLTSIYLWDCKRIKYLFSPLMAKLLSNLKTIDIEWCDYMEEIVSNRDDKDEETAATYETTTLFPHLHSLKLYCMRNLKRIGGGAGVLDEIKFSQVNIVSWSLCQYPREIIISSCSELVEIFETQGITNNVGFGTDIATTLAIPRLENIHVPQLSNLKKLVIYECDLLQHVFTFSTLESLKQLEELEISNCSAMEVVVKKENEEQRKVVVFPRLKSIKLISLPNLQGFFLGMNGFEWPLLETVVIKECPQMVVFTSGVSIAPKLKYIRTELGKHILDEGGLNFDLTTESQQVPSAESTTLCSLLFKQFPACYFLNLIELHIRDRNHIWLKSLISSNDVPQLQKLESILVDGKFPVVVFEEEAKEGENSESQTILEIPTLRQLELKHLYYLGSMVGSLQQLQHLHVIGCRQMKEVVKVEEEEEEEEENLECDAKGKEIVLPCLNSLKLERLDRLEGFYLGMEGFSLPSLHNLEIKECSKIKVFSRGHVATPVLKAFDTSFGRCYVKEDINSSMEAIVKIQEEEEKKKKEREDEEEDENNDNEDRDDEEEEVHSYIETAQHE</sequence>
<protein>
    <recommendedName>
        <fullName evidence="3">Disease resistance protein At4g27190-like leucine-rich repeats domain-containing protein</fullName>
    </recommendedName>
</protein>
<dbReference type="Pfam" id="PF23247">
    <property type="entry name" value="LRR_RPS2"/>
    <property type="match status" value="3"/>
</dbReference>
<evidence type="ECO:0000259" key="3">
    <source>
        <dbReference type="Pfam" id="PF23247"/>
    </source>
</evidence>
<feature type="non-terminal residue" evidence="4">
    <location>
        <position position="1"/>
    </location>
</feature>
<feature type="region of interest" description="Disordered" evidence="2">
    <location>
        <begin position="529"/>
        <end position="568"/>
    </location>
</feature>
<evidence type="ECO:0000313" key="4">
    <source>
        <dbReference type="EMBL" id="KAI7729686.1"/>
    </source>
</evidence>
<accession>A0AAD5G6V5</accession>
<evidence type="ECO:0000256" key="1">
    <source>
        <dbReference type="ARBA" id="ARBA00022821"/>
    </source>
</evidence>
<proteinExistence type="predicted"/>
<dbReference type="InterPro" id="IPR050905">
    <property type="entry name" value="Plant_NBS-LRR"/>
</dbReference>
<comment type="caution">
    <text evidence="4">The sequence shown here is derived from an EMBL/GenBank/DDBJ whole genome shotgun (WGS) entry which is preliminary data.</text>
</comment>